<evidence type="ECO:0000256" key="2">
    <source>
        <dbReference type="ARBA" id="ARBA00022692"/>
    </source>
</evidence>
<evidence type="ECO:0000313" key="9">
    <source>
        <dbReference type="EMBL" id="ADI19380.1"/>
    </source>
</evidence>
<sequence>MRVIIDLRVTVVCLSLLFVLTLLGTFHQVSHGLYDAQQRYFGAWLTLVGGVVPLPGAQLVLWVLFVNLVAVTTFRFVYRWSRVGILIIHLGMFVMFFGMFFISYFAQESFLRLQEGEWRNTSEDYYHWEVAAWSEEAEAREVNAIDLKRLKQGEQATLSSLGLTVFVEEKHLSADAYLAPPGQESPYKNSRGIADLKPRRRSVRPEENQPGMILRVDGQSGGVSLALWALDPTPTSITVDGQRYAFSLRRARYVLPALIGLTDFRAEFYPGTDTPKSFESDVVIEAPGTQRPVRISMNKPLRLNGFTFYQASYEFDATGAAYSTLAVVENRGRLVPYFATAIIGIGLIVHFIQSLVRPSRRRRAAAKK</sequence>
<accession>E0XYA0</accession>
<dbReference type="Pfam" id="PF05140">
    <property type="entry name" value="ResB"/>
    <property type="match status" value="1"/>
</dbReference>
<evidence type="ECO:0000256" key="4">
    <source>
        <dbReference type="ARBA" id="ARBA00022989"/>
    </source>
</evidence>
<evidence type="ECO:0000256" key="5">
    <source>
        <dbReference type="ARBA" id="ARBA00023136"/>
    </source>
</evidence>
<dbReference type="PANTHER" id="PTHR31566">
    <property type="entry name" value="CYTOCHROME C BIOGENESIS PROTEIN CCS1, CHLOROPLASTIC"/>
    <property type="match status" value="1"/>
</dbReference>
<dbReference type="AlphaFoldDB" id="E0XYA0"/>
<dbReference type="GO" id="GO:0017004">
    <property type="term" value="P:cytochrome complex assembly"/>
    <property type="evidence" value="ECO:0007669"/>
    <property type="project" value="UniProtKB-KW"/>
</dbReference>
<feature type="transmembrane region" description="Helical" evidence="7">
    <location>
        <begin position="334"/>
        <end position="352"/>
    </location>
</feature>
<keyword evidence="2 7" id="KW-0812">Transmembrane</keyword>
<feature type="region of interest" description="Disordered" evidence="6">
    <location>
        <begin position="181"/>
        <end position="207"/>
    </location>
</feature>
<name>E0XYA0_9SPIR</name>
<evidence type="ECO:0000259" key="8">
    <source>
        <dbReference type="Pfam" id="PF05140"/>
    </source>
</evidence>
<dbReference type="InterPro" id="IPR007816">
    <property type="entry name" value="ResB-like_domain"/>
</dbReference>
<dbReference type="EMBL" id="GU474919">
    <property type="protein sequence ID" value="ADI19380.1"/>
    <property type="molecule type" value="Genomic_DNA"/>
</dbReference>
<reference evidence="9" key="1">
    <citation type="journal article" date="2011" name="Environ. Microbiol.">
        <title>Time-series analyses of Monterey Bay coastal microbial picoplankton using a 'genome proxy' microarray.</title>
        <authorList>
            <person name="Rich V.I."/>
            <person name="Pham V.D."/>
            <person name="Eppley J."/>
            <person name="Shi Y."/>
            <person name="DeLong E.F."/>
        </authorList>
    </citation>
    <scope>NUCLEOTIDE SEQUENCE</scope>
</reference>
<evidence type="ECO:0000256" key="7">
    <source>
        <dbReference type="SAM" id="Phobius"/>
    </source>
</evidence>
<feature type="transmembrane region" description="Helical" evidence="7">
    <location>
        <begin position="85"/>
        <end position="106"/>
    </location>
</feature>
<comment type="subcellular location">
    <subcellularLocation>
        <location evidence="1">Membrane</location>
        <topology evidence="1">Multi-pass membrane protein</topology>
    </subcellularLocation>
</comment>
<evidence type="ECO:0000256" key="3">
    <source>
        <dbReference type="ARBA" id="ARBA00022748"/>
    </source>
</evidence>
<keyword evidence="5 7" id="KW-0472">Membrane</keyword>
<keyword evidence="4 7" id="KW-1133">Transmembrane helix</keyword>
<evidence type="ECO:0000256" key="1">
    <source>
        <dbReference type="ARBA" id="ARBA00004141"/>
    </source>
</evidence>
<dbReference type="InterPro" id="IPR023494">
    <property type="entry name" value="Cyt_c_bgen_Ccs1/CcsB/ResB"/>
</dbReference>
<feature type="domain" description="ResB-like" evidence="8">
    <location>
        <begin position="255"/>
        <end position="315"/>
    </location>
</feature>
<keyword evidence="3" id="KW-0201">Cytochrome c-type biogenesis</keyword>
<proteinExistence type="predicted"/>
<protein>
    <recommendedName>
        <fullName evidence="8">ResB-like domain-containing protein</fullName>
    </recommendedName>
</protein>
<organism evidence="9">
    <name type="scientific">uncultured Spirochaetales bacterium HF0500_06B09</name>
    <dbReference type="NCBI Taxonomy" id="710994"/>
    <lineage>
        <taxon>Bacteria</taxon>
        <taxon>Pseudomonadati</taxon>
        <taxon>Spirochaetota</taxon>
        <taxon>Spirochaetia</taxon>
        <taxon>Spirochaetales</taxon>
        <taxon>environmental samples</taxon>
    </lineage>
</organism>
<evidence type="ECO:0000256" key="6">
    <source>
        <dbReference type="SAM" id="MobiDB-lite"/>
    </source>
</evidence>
<dbReference type="GO" id="GO:0016020">
    <property type="term" value="C:membrane"/>
    <property type="evidence" value="ECO:0007669"/>
    <property type="project" value="UniProtKB-SubCell"/>
</dbReference>